<dbReference type="EMBL" id="VKHT01000924">
    <property type="protein sequence ID" value="MBB0246492.1"/>
    <property type="molecule type" value="Genomic_DNA"/>
</dbReference>
<organism evidence="2 3">
    <name type="scientific">Streptomyces alkaliphilus</name>
    <dbReference type="NCBI Taxonomy" id="1472722"/>
    <lineage>
        <taxon>Bacteria</taxon>
        <taxon>Bacillati</taxon>
        <taxon>Actinomycetota</taxon>
        <taxon>Actinomycetes</taxon>
        <taxon>Kitasatosporales</taxon>
        <taxon>Streptomycetaceae</taxon>
        <taxon>Streptomyces</taxon>
    </lineage>
</organism>
<dbReference type="InterPro" id="IPR052349">
    <property type="entry name" value="Metallo-hydrolase_Enzymes"/>
</dbReference>
<name>A0A7W3Y3N8_9ACTN</name>
<reference evidence="3" key="1">
    <citation type="submission" date="2019-10" db="EMBL/GenBank/DDBJ databases">
        <title>Streptomyces sp. nov., a novel actinobacterium isolated from alkaline environment.</title>
        <authorList>
            <person name="Golinska P."/>
        </authorList>
    </citation>
    <scope>NUCLEOTIDE SEQUENCE [LARGE SCALE GENOMIC DNA]</scope>
    <source>
        <strain evidence="3">DSM 42118</strain>
    </source>
</reference>
<dbReference type="SUPFAM" id="SSF51556">
    <property type="entry name" value="Metallo-dependent hydrolases"/>
    <property type="match status" value="1"/>
</dbReference>
<evidence type="ECO:0000313" key="2">
    <source>
        <dbReference type="EMBL" id="MBB0246492.1"/>
    </source>
</evidence>
<dbReference type="GO" id="GO:0016814">
    <property type="term" value="F:hydrolase activity, acting on carbon-nitrogen (but not peptide) bonds, in cyclic amidines"/>
    <property type="evidence" value="ECO:0007669"/>
    <property type="project" value="TreeGrafter"/>
</dbReference>
<keyword evidence="2" id="KW-0378">Hydrolase</keyword>
<dbReference type="Proteomes" id="UP000538929">
    <property type="component" value="Unassembled WGS sequence"/>
</dbReference>
<dbReference type="InterPro" id="IPR011059">
    <property type="entry name" value="Metal-dep_hydrolase_composite"/>
</dbReference>
<evidence type="ECO:0000313" key="3">
    <source>
        <dbReference type="Proteomes" id="UP000538929"/>
    </source>
</evidence>
<feature type="region of interest" description="Disordered" evidence="1">
    <location>
        <begin position="17"/>
        <end position="37"/>
    </location>
</feature>
<dbReference type="InterPro" id="IPR032466">
    <property type="entry name" value="Metal_Hydrolase"/>
</dbReference>
<sequence>MVDLTGWLLLPAPVEPHGHHDTALTAPGAPPDPATLAGDPDTVVTAPAPAPGGDSTLRRVTEAALHHLAHGATAQRGHIRVGDTIGLRTLDAALRAARSLTGLTDLRLTADAGPLTGRTAADGRALLRDAAAMGAAALGGLPDADPDPGGSLDPLIAAADEHGLPLDLHTDAGDPALLDRLAAACAGHRPGVVIGPCTGLARLAPDAFRRTADRLAAAGVTVALLPQGPCAPVRAVPNGGGGGRDGDIARRASPDTAPLARPLRAAGVRVIAGGGALRDAANPVGRGDPLEAACQLVSRGGEDPLDAYRAVSDRARAALGLPPVRIEAGYPAELLAVRGDCLPNVLSLAYSRLVLHRGRIVSRTSAVREYCDIGDGTATELPRQSTG</sequence>
<dbReference type="AlphaFoldDB" id="A0A7W3Y3N8"/>
<gene>
    <name evidence="2" type="ORF">FNQ90_20850</name>
</gene>
<protein>
    <submittedName>
        <fullName evidence="2">Hydrolase</fullName>
    </submittedName>
</protein>
<comment type="caution">
    <text evidence="2">The sequence shown here is derived from an EMBL/GenBank/DDBJ whole genome shotgun (WGS) entry which is preliminary data.</text>
</comment>
<evidence type="ECO:0000256" key="1">
    <source>
        <dbReference type="SAM" id="MobiDB-lite"/>
    </source>
</evidence>
<accession>A0A7W3Y3N8</accession>
<dbReference type="PANTHER" id="PTHR32027">
    <property type="entry name" value="CYTOSINE DEAMINASE"/>
    <property type="match status" value="1"/>
</dbReference>
<dbReference type="PANTHER" id="PTHR32027:SF9">
    <property type="entry name" value="BLL3847 PROTEIN"/>
    <property type="match status" value="1"/>
</dbReference>
<dbReference type="Gene3D" id="3.20.20.140">
    <property type="entry name" value="Metal-dependent hydrolases"/>
    <property type="match status" value="1"/>
</dbReference>
<keyword evidence="3" id="KW-1185">Reference proteome</keyword>
<dbReference type="Gene3D" id="2.30.40.10">
    <property type="entry name" value="Urease, subunit C, domain 1"/>
    <property type="match status" value="1"/>
</dbReference>
<proteinExistence type="predicted"/>